<proteinExistence type="predicted"/>
<dbReference type="AlphaFoldDB" id="A0A6A6BR65"/>
<sequence>MEPKRRTACDECRTRKLKCSGGQPRCERCERERIECVYSLQKQMGRPRKRRRDDPNLTPTDHSVEFGLLQSAFAAGGELDTDATALPSLNHQHAIDPLLDDSSLDAILGAHPLPDSGYSDSHVQCADPDDAPAFDLPSPFNPPCSCLSNMYLTLSSLQSQPSFTFPYSLPVIQRAMATAAAVLKCQQCPKGAASAIQNLHQLSSTLMTIVDCFHRILISIDEEANRVDALGITKPFHIADASAPPEMHTGTSDCPARFGMDLTGQEWRTMARRVLKTRFVGSASDSDDMSLQGIVTQFERRQNHWHEDPHICRLRAGTYGEQAAARMDSDPEQRICGKMVEHVRGSILGLGL</sequence>
<dbReference type="PANTHER" id="PTHR47540">
    <property type="entry name" value="THIAMINE REPRESSIBLE GENES REGULATORY PROTEIN THI5"/>
    <property type="match status" value="1"/>
</dbReference>
<dbReference type="GeneID" id="54297384"/>
<keyword evidence="3" id="KW-0238">DNA-binding</keyword>
<dbReference type="GO" id="GO:0043565">
    <property type="term" value="F:sequence-specific DNA binding"/>
    <property type="evidence" value="ECO:0007669"/>
    <property type="project" value="TreeGrafter"/>
</dbReference>
<evidence type="ECO:0000256" key="5">
    <source>
        <dbReference type="ARBA" id="ARBA00023242"/>
    </source>
</evidence>
<dbReference type="GO" id="GO:0005634">
    <property type="term" value="C:nucleus"/>
    <property type="evidence" value="ECO:0007669"/>
    <property type="project" value="UniProtKB-SubCell"/>
</dbReference>
<evidence type="ECO:0000256" key="4">
    <source>
        <dbReference type="ARBA" id="ARBA00023163"/>
    </source>
</evidence>
<dbReference type="InterPro" id="IPR051711">
    <property type="entry name" value="Stress_Response_Reg"/>
</dbReference>
<reference evidence="8" key="1">
    <citation type="journal article" date="2020" name="Stud. Mycol.">
        <title>101 Dothideomycetes genomes: a test case for predicting lifestyles and emergence of pathogens.</title>
        <authorList>
            <person name="Haridas S."/>
            <person name="Albert R."/>
            <person name="Binder M."/>
            <person name="Bloem J."/>
            <person name="Labutti K."/>
            <person name="Salamov A."/>
            <person name="Andreopoulos B."/>
            <person name="Baker S."/>
            <person name="Barry K."/>
            <person name="Bills G."/>
            <person name="Bluhm B."/>
            <person name="Cannon C."/>
            <person name="Castanera R."/>
            <person name="Culley D."/>
            <person name="Daum C."/>
            <person name="Ezra D."/>
            <person name="Gonzalez J."/>
            <person name="Henrissat B."/>
            <person name="Kuo A."/>
            <person name="Liang C."/>
            <person name="Lipzen A."/>
            <person name="Lutzoni F."/>
            <person name="Magnuson J."/>
            <person name="Mondo S."/>
            <person name="Nolan M."/>
            <person name="Ohm R."/>
            <person name="Pangilinan J."/>
            <person name="Park H.-J."/>
            <person name="Ramirez L."/>
            <person name="Alfaro M."/>
            <person name="Sun H."/>
            <person name="Tritt A."/>
            <person name="Yoshinaga Y."/>
            <person name="Zwiers L.-H."/>
            <person name="Turgeon B."/>
            <person name="Goodwin S."/>
            <person name="Spatafora J."/>
            <person name="Crous P."/>
            <person name="Grigoriev I."/>
        </authorList>
    </citation>
    <scope>NUCLEOTIDE SEQUENCE</scope>
    <source>
        <strain evidence="8">CBS 121167</strain>
    </source>
</reference>
<dbReference type="PANTHER" id="PTHR47540:SF4">
    <property type="entry name" value="TRANSCRIPTION FACTOR RGLT"/>
    <property type="match status" value="1"/>
</dbReference>
<feature type="region of interest" description="Disordered" evidence="6">
    <location>
        <begin position="42"/>
        <end position="62"/>
    </location>
</feature>
<keyword evidence="9" id="KW-1185">Reference proteome</keyword>
<protein>
    <recommendedName>
        <fullName evidence="7">Zn(2)-C6 fungal-type domain-containing protein</fullName>
    </recommendedName>
</protein>
<evidence type="ECO:0000313" key="8">
    <source>
        <dbReference type="EMBL" id="KAF2145724.1"/>
    </source>
</evidence>
<dbReference type="OrthoDB" id="4356994at2759"/>
<dbReference type="CDD" id="cd00067">
    <property type="entry name" value="GAL4"/>
    <property type="match status" value="1"/>
</dbReference>
<gene>
    <name evidence="8" type="ORF">K452DRAFT_284090</name>
</gene>
<dbReference type="EMBL" id="ML995477">
    <property type="protein sequence ID" value="KAF2145724.1"/>
    <property type="molecule type" value="Genomic_DNA"/>
</dbReference>
<evidence type="ECO:0000259" key="7">
    <source>
        <dbReference type="PROSITE" id="PS50048"/>
    </source>
</evidence>
<evidence type="ECO:0000256" key="2">
    <source>
        <dbReference type="ARBA" id="ARBA00023015"/>
    </source>
</evidence>
<feature type="domain" description="Zn(2)-C6 fungal-type" evidence="7">
    <location>
        <begin position="8"/>
        <end position="38"/>
    </location>
</feature>
<keyword evidence="5" id="KW-0539">Nucleus</keyword>
<evidence type="ECO:0000256" key="3">
    <source>
        <dbReference type="ARBA" id="ARBA00023125"/>
    </source>
</evidence>
<dbReference type="GO" id="GO:0045944">
    <property type="term" value="P:positive regulation of transcription by RNA polymerase II"/>
    <property type="evidence" value="ECO:0007669"/>
    <property type="project" value="TreeGrafter"/>
</dbReference>
<dbReference type="InterPro" id="IPR036864">
    <property type="entry name" value="Zn2-C6_fun-type_DNA-bd_sf"/>
</dbReference>
<keyword evidence="4" id="KW-0804">Transcription</keyword>
<accession>A0A6A6BR65</accession>
<dbReference type="Gene3D" id="4.10.240.10">
    <property type="entry name" value="Zn(2)-C6 fungal-type DNA-binding domain"/>
    <property type="match status" value="1"/>
</dbReference>
<dbReference type="RefSeq" id="XP_033401436.1">
    <property type="nucleotide sequence ID" value="XM_033539888.1"/>
</dbReference>
<dbReference type="GO" id="GO:0000981">
    <property type="term" value="F:DNA-binding transcription factor activity, RNA polymerase II-specific"/>
    <property type="evidence" value="ECO:0007669"/>
    <property type="project" value="InterPro"/>
</dbReference>
<dbReference type="GO" id="GO:0008270">
    <property type="term" value="F:zinc ion binding"/>
    <property type="evidence" value="ECO:0007669"/>
    <property type="project" value="InterPro"/>
</dbReference>
<dbReference type="SUPFAM" id="SSF57701">
    <property type="entry name" value="Zn2/Cys6 DNA-binding domain"/>
    <property type="match status" value="1"/>
</dbReference>
<dbReference type="PROSITE" id="PS50048">
    <property type="entry name" value="ZN2_CY6_FUNGAL_2"/>
    <property type="match status" value="1"/>
</dbReference>
<dbReference type="SMART" id="SM00066">
    <property type="entry name" value="GAL4"/>
    <property type="match status" value="1"/>
</dbReference>
<evidence type="ECO:0000313" key="9">
    <source>
        <dbReference type="Proteomes" id="UP000799438"/>
    </source>
</evidence>
<keyword evidence="2" id="KW-0805">Transcription regulation</keyword>
<dbReference type="PROSITE" id="PS00463">
    <property type="entry name" value="ZN2_CY6_FUNGAL_1"/>
    <property type="match status" value="1"/>
</dbReference>
<name>A0A6A6BR65_9PEZI</name>
<evidence type="ECO:0000256" key="1">
    <source>
        <dbReference type="ARBA" id="ARBA00004123"/>
    </source>
</evidence>
<comment type="subcellular location">
    <subcellularLocation>
        <location evidence="1">Nucleus</location>
    </subcellularLocation>
</comment>
<organism evidence="8 9">
    <name type="scientific">Aplosporella prunicola CBS 121167</name>
    <dbReference type="NCBI Taxonomy" id="1176127"/>
    <lineage>
        <taxon>Eukaryota</taxon>
        <taxon>Fungi</taxon>
        <taxon>Dikarya</taxon>
        <taxon>Ascomycota</taxon>
        <taxon>Pezizomycotina</taxon>
        <taxon>Dothideomycetes</taxon>
        <taxon>Dothideomycetes incertae sedis</taxon>
        <taxon>Botryosphaeriales</taxon>
        <taxon>Aplosporellaceae</taxon>
        <taxon>Aplosporella</taxon>
    </lineage>
</organism>
<dbReference type="Pfam" id="PF00172">
    <property type="entry name" value="Zn_clus"/>
    <property type="match status" value="1"/>
</dbReference>
<evidence type="ECO:0000256" key="6">
    <source>
        <dbReference type="SAM" id="MobiDB-lite"/>
    </source>
</evidence>
<dbReference type="InterPro" id="IPR001138">
    <property type="entry name" value="Zn2Cys6_DnaBD"/>
</dbReference>
<dbReference type="Proteomes" id="UP000799438">
    <property type="component" value="Unassembled WGS sequence"/>
</dbReference>